<dbReference type="InterPro" id="IPR002052">
    <property type="entry name" value="DNA_methylase_N6_adenine_CS"/>
</dbReference>
<name>A0ABS4S3N2_9BACI</name>
<dbReference type="PANTHER" id="PTHR43542:SF1">
    <property type="entry name" value="METHYLTRANSFERASE"/>
    <property type="match status" value="1"/>
</dbReference>
<dbReference type="NCBIfam" id="TIGR00095">
    <property type="entry name" value="16S rRNA (guanine(966)-N(2))-methyltransferase RsmD"/>
    <property type="match status" value="1"/>
</dbReference>
<proteinExistence type="predicted"/>
<gene>
    <name evidence="3" type="ORF">J2Z81_000025</name>
</gene>
<dbReference type="GO" id="GO:0052913">
    <property type="term" value="F:16S rRNA (guanine(966)-N(2))-methyltransferase activity"/>
    <property type="evidence" value="ECO:0007669"/>
    <property type="project" value="UniProtKB-EC"/>
</dbReference>
<evidence type="ECO:0000256" key="1">
    <source>
        <dbReference type="ARBA" id="ARBA00022603"/>
    </source>
</evidence>
<dbReference type="EC" id="2.1.1.171" evidence="3"/>
<dbReference type="CDD" id="cd02440">
    <property type="entry name" value="AdoMet_MTases"/>
    <property type="match status" value="1"/>
</dbReference>
<accession>A0ABS4S3N2</accession>
<dbReference type="PANTHER" id="PTHR43542">
    <property type="entry name" value="METHYLTRANSFERASE"/>
    <property type="match status" value="1"/>
</dbReference>
<evidence type="ECO:0000313" key="4">
    <source>
        <dbReference type="Proteomes" id="UP001519294"/>
    </source>
</evidence>
<dbReference type="PROSITE" id="PS00092">
    <property type="entry name" value="N6_MTASE"/>
    <property type="match status" value="1"/>
</dbReference>
<dbReference type="PIRSF" id="PIRSF004553">
    <property type="entry name" value="CHP00095"/>
    <property type="match status" value="1"/>
</dbReference>
<keyword evidence="4" id="KW-1185">Reference proteome</keyword>
<evidence type="ECO:0000256" key="2">
    <source>
        <dbReference type="ARBA" id="ARBA00022679"/>
    </source>
</evidence>
<dbReference type="EMBL" id="JAGIKX010000001">
    <property type="protein sequence ID" value="MBP2256093.1"/>
    <property type="molecule type" value="Genomic_DNA"/>
</dbReference>
<dbReference type="Pfam" id="PF03602">
    <property type="entry name" value="Cons_hypoth95"/>
    <property type="match status" value="1"/>
</dbReference>
<dbReference type="InterPro" id="IPR029063">
    <property type="entry name" value="SAM-dependent_MTases_sf"/>
</dbReference>
<evidence type="ECO:0000313" key="3">
    <source>
        <dbReference type="EMBL" id="MBP2256093.1"/>
    </source>
</evidence>
<organism evidence="3 4">
    <name type="scientific">Virgibacillus alimentarius</name>
    <dbReference type="NCBI Taxonomy" id="698769"/>
    <lineage>
        <taxon>Bacteria</taxon>
        <taxon>Bacillati</taxon>
        <taxon>Bacillota</taxon>
        <taxon>Bacilli</taxon>
        <taxon>Bacillales</taxon>
        <taxon>Bacillaceae</taxon>
        <taxon>Virgibacillus</taxon>
    </lineage>
</organism>
<dbReference type="RefSeq" id="WP_029267659.1">
    <property type="nucleotide sequence ID" value="NZ_JAGIKX010000001.1"/>
</dbReference>
<dbReference type="InterPro" id="IPR004398">
    <property type="entry name" value="RNA_MeTrfase_RsmD"/>
</dbReference>
<comment type="caution">
    <text evidence="3">The sequence shown here is derived from an EMBL/GenBank/DDBJ whole genome shotgun (WGS) entry which is preliminary data.</text>
</comment>
<reference evidence="3 4" key="1">
    <citation type="submission" date="2021-03" db="EMBL/GenBank/DDBJ databases">
        <title>Genomic Encyclopedia of Type Strains, Phase IV (KMG-IV): sequencing the most valuable type-strain genomes for metagenomic binning, comparative biology and taxonomic classification.</title>
        <authorList>
            <person name="Goeker M."/>
        </authorList>
    </citation>
    <scope>NUCLEOTIDE SEQUENCE [LARGE SCALE GENOMIC DNA]</scope>
    <source>
        <strain evidence="3 4">DSM 25790</strain>
    </source>
</reference>
<dbReference type="Gene3D" id="3.40.50.150">
    <property type="entry name" value="Vaccinia Virus protein VP39"/>
    <property type="match status" value="1"/>
</dbReference>
<dbReference type="Proteomes" id="UP001519294">
    <property type="component" value="Unassembled WGS sequence"/>
</dbReference>
<keyword evidence="2 3" id="KW-0808">Transferase</keyword>
<protein>
    <submittedName>
        <fullName evidence="3">16S rRNA (Guanine966-N2)-methyltransferase</fullName>
        <ecNumber evidence="3">2.1.1.171</ecNumber>
    </submittedName>
</protein>
<sequence length="184" mass="20730">MRVIAGELKGRQMKSVPGKTTRPTTDKVKEAVFQMIGPYFSGGTCLDLFAGSGALGIEALSRGIEQIVFVDKQSSAVHTIYENLKLLKIENKAEVFRTDAFRAIQAAAKRKLQFDLIFLDPPYKKMNYESLIHQIMQLDLLAENGMMYCEHHPSEKIPLHHEHLNVIKQANYGSTIGITIFKHI</sequence>
<dbReference type="SUPFAM" id="SSF53335">
    <property type="entry name" value="S-adenosyl-L-methionine-dependent methyltransferases"/>
    <property type="match status" value="1"/>
</dbReference>
<keyword evidence="1 3" id="KW-0489">Methyltransferase</keyword>